<reference evidence="2" key="1">
    <citation type="journal article" date="2019" name="Int. J. Syst. Evol. Microbiol.">
        <title>The Global Catalogue of Microorganisms (GCM) 10K type strain sequencing project: providing services to taxonomists for standard genome sequencing and annotation.</title>
        <authorList>
            <consortium name="The Broad Institute Genomics Platform"/>
            <consortium name="The Broad Institute Genome Sequencing Center for Infectious Disease"/>
            <person name="Wu L."/>
            <person name="Ma J."/>
        </authorList>
    </citation>
    <scope>NUCLEOTIDE SEQUENCE [LARGE SCALE GENOMIC DNA]</scope>
    <source>
        <strain evidence="2">JCM 18077</strain>
    </source>
</reference>
<evidence type="ECO:0000313" key="2">
    <source>
        <dbReference type="Proteomes" id="UP001500822"/>
    </source>
</evidence>
<dbReference type="SUPFAM" id="SSF52799">
    <property type="entry name" value="(Phosphotyrosine protein) phosphatases II"/>
    <property type="match status" value="1"/>
</dbReference>
<dbReference type="Gene3D" id="3.90.190.10">
    <property type="entry name" value="Protein tyrosine phosphatase superfamily"/>
    <property type="match status" value="1"/>
</dbReference>
<dbReference type="InterPro" id="IPR016130">
    <property type="entry name" value="Tyr_Pase_AS"/>
</dbReference>
<proteinExistence type="predicted"/>
<organism evidence="1 2">
    <name type="scientific">Gordonia alkaliphila</name>
    <dbReference type="NCBI Taxonomy" id="1053547"/>
    <lineage>
        <taxon>Bacteria</taxon>
        <taxon>Bacillati</taxon>
        <taxon>Actinomycetota</taxon>
        <taxon>Actinomycetes</taxon>
        <taxon>Mycobacteriales</taxon>
        <taxon>Gordoniaceae</taxon>
        <taxon>Gordonia</taxon>
    </lineage>
</organism>
<evidence type="ECO:0000313" key="1">
    <source>
        <dbReference type="EMBL" id="GAA4755615.1"/>
    </source>
</evidence>
<sequence length="273" mass="29271">MDAMTQVSALPATSPIPALPNLRDLGGWSAHDGRTVVTQRLYRSTDLRSVITTAADVLAPLALRTIYDLRSAAERTALPDPTLPGVTDVPLDVLADAAQAIPGNLDKVLEDPTLLGELTSSMEGKAGDYIAQTYRDFLTMDSANAAYRRFYLGLLGEDSGPALFHCTTGKDRTGWAAASFLSLMGVDRDDVYTDYLATNDRLLPSLAPLFDKFAAAGGDPEVLRPVLGVQKSYLDAAFASLDSEYGDVATYFSKGLGIDAAAQEQLRQRYLVG</sequence>
<gene>
    <name evidence="1" type="ORF">GCM10023217_29160</name>
</gene>
<dbReference type="Proteomes" id="UP001500822">
    <property type="component" value="Unassembled WGS sequence"/>
</dbReference>
<name>A0ABP8ZG69_9ACTN</name>
<comment type="caution">
    <text evidence="1">The sequence shown here is derived from an EMBL/GenBank/DDBJ whole genome shotgun (WGS) entry which is preliminary data.</text>
</comment>
<dbReference type="InterPro" id="IPR029021">
    <property type="entry name" value="Prot-tyrosine_phosphatase-like"/>
</dbReference>
<protein>
    <submittedName>
        <fullName evidence="1">Tyrosine-protein phosphatase</fullName>
    </submittedName>
</protein>
<dbReference type="InterPro" id="IPR026893">
    <property type="entry name" value="Tyr/Ser_Pase_IphP-type"/>
</dbReference>
<dbReference type="EMBL" id="BAABIE010000015">
    <property type="protein sequence ID" value="GAA4755615.1"/>
    <property type="molecule type" value="Genomic_DNA"/>
</dbReference>
<dbReference type="Pfam" id="PF13350">
    <property type="entry name" value="Y_phosphatase3"/>
    <property type="match status" value="1"/>
</dbReference>
<accession>A0ABP8ZG69</accession>
<keyword evidence="2" id="KW-1185">Reference proteome</keyword>
<dbReference type="PROSITE" id="PS00383">
    <property type="entry name" value="TYR_PHOSPHATASE_1"/>
    <property type="match status" value="1"/>
</dbReference>